<organism evidence="2 3">
    <name type="scientific">Coprinopsis marcescibilis</name>
    <name type="common">Agaric fungus</name>
    <name type="synonym">Psathyrella marcescibilis</name>
    <dbReference type="NCBI Taxonomy" id="230819"/>
    <lineage>
        <taxon>Eukaryota</taxon>
        <taxon>Fungi</taxon>
        <taxon>Dikarya</taxon>
        <taxon>Basidiomycota</taxon>
        <taxon>Agaricomycotina</taxon>
        <taxon>Agaricomycetes</taxon>
        <taxon>Agaricomycetidae</taxon>
        <taxon>Agaricales</taxon>
        <taxon>Agaricineae</taxon>
        <taxon>Psathyrellaceae</taxon>
        <taxon>Coprinopsis</taxon>
    </lineage>
</organism>
<evidence type="ECO:0000256" key="1">
    <source>
        <dbReference type="SAM" id="MobiDB-lite"/>
    </source>
</evidence>
<feature type="compositionally biased region" description="Low complexity" evidence="1">
    <location>
        <begin position="228"/>
        <end position="277"/>
    </location>
</feature>
<dbReference type="AlphaFoldDB" id="A0A5C3L1Z6"/>
<dbReference type="OrthoDB" id="19928at2759"/>
<accession>A0A5C3L1Z6</accession>
<proteinExistence type="predicted"/>
<feature type="region of interest" description="Disordered" evidence="1">
    <location>
        <begin position="228"/>
        <end position="295"/>
    </location>
</feature>
<feature type="compositionally biased region" description="Low complexity" evidence="1">
    <location>
        <begin position="329"/>
        <end position="339"/>
    </location>
</feature>
<dbReference type="EMBL" id="ML210245">
    <property type="protein sequence ID" value="TFK22248.1"/>
    <property type="molecule type" value="Genomic_DNA"/>
</dbReference>
<name>A0A5C3L1Z6_COPMA</name>
<reference evidence="2 3" key="1">
    <citation type="journal article" date="2019" name="Nat. Ecol. Evol.">
        <title>Megaphylogeny resolves global patterns of mushroom evolution.</title>
        <authorList>
            <person name="Varga T."/>
            <person name="Krizsan K."/>
            <person name="Foldi C."/>
            <person name="Dima B."/>
            <person name="Sanchez-Garcia M."/>
            <person name="Sanchez-Ramirez S."/>
            <person name="Szollosi G.J."/>
            <person name="Szarkandi J.G."/>
            <person name="Papp V."/>
            <person name="Albert L."/>
            <person name="Andreopoulos W."/>
            <person name="Angelini C."/>
            <person name="Antonin V."/>
            <person name="Barry K.W."/>
            <person name="Bougher N.L."/>
            <person name="Buchanan P."/>
            <person name="Buyck B."/>
            <person name="Bense V."/>
            <person name="Catcheside P."/>
            <person name="Chovatia M."/>
            <person name="Cooper J."/>
            <person name="Damon W."/>
            <person name="Desjardin D."/>
            <person name="Finy P."/>
            <person name="Geml J."/>
            <person name="Haridas S."/>
            <person name="Hughes K."/>
            <person name="Justo A."/>
            <person name="Karasinski D."/>
            <person name="Kautmanova I."/>
            <person name="Kiss B."/>
            <person name="Kocsube S."/>
            <person name="Kotiranta H."/>
            <person name="LaButti K.M."/>
            <person name="Lechner B.E."/>
            <person name="Liimatainen K."/>
            <person name="Lipzen A."/>
            <person name="Lukacs Z."/>
            <person name="Mihaltcheva S."/>
            <person name="Morgado L.N."/>
            <person name="Niskanen T."/>
            <person name="Noordeloos M.E."/>
            <person name="Ohm R.A."/>
            <person name="Ortiz-Santana B."/>
            <person name="Ovrebo C."/>
            <person name="Racz N."/>
            <person name="Riley R."/>
            <person name="Savchenko A."/>
            <person name="Shiryaev A."/>
            <person name="Soop K."/>
            <person name="Spirin V."/>
            <person name="Szebenyi C."/>
            <person name="Tomsovsky M."/>
            <person name="Tulloss R.E."/>
            <person name="Uehling J."/>
            <person name="Grigoriev I.V."/>
            <person name="Vagvolgyi C."/>
            <person name="Papp T."/>
            <person name="Martin F.M."/>
            <person name="Miettinen O."/>
            <person name="Hibbett D.S."/>
            <person name="Nagy L.G."/>
        </authorList>
    </citation>
    <scope>NUCLEOTIDE SEQUENCE [LARGE SCALE GENOMIC DNA]</scope>
    <source>
        <strain evidence="2 3">CBS 121175</strain>
    </source>
</reference>
<evidence type="ECO:0000313" key="3">
    <source>
        <dbReference type="Proteomes" id="UP000307440"/>
    </source>
</evidence>
<dbReference type="STRING" id="230819.A0A5C3L1Z6"/>
<evidence type="ECO:0008006" key="4">
    <source>
        <dbReference type="Google" id="ProtNLM"/>
    </source>
</evidence>
<gene>
    <name evidence="2" type="ORF">FA15DRAFT_671714</name>
</gene>
<dbReference type="Proteomes" id="UP000307440">
    <property type="component" value="Unassembled WGS sequence"/>
</dbReference>
<protein>
    <recommendedName>
        <fullName evidence="4">Anti-proliferative protein domain-containing protein</fullName>
    </recommendedName>
</protein>
<evidence type="ECO:0000313" key="2">
    <source>
        <dbReference type="EMBL" id="TFK22248.1"/>
    </source>
</evidence>
<feature type="region of interest" description="Disordered" evidence="1">
    <location>
        <begin position="329"/>
        <end position="378"/>
    </location>
</feature>
<sequence length="378" mass="40566">MSFNVPTSIAQAVNFLARPLALIHAPAMTTMINNVLRSALHVAFLQISARKLVLTFTVATPPRPVFATCQAIGIRWAEWIELLGNQEFSLIIESDSVAAHYSASENKPSRTVVIWTAPTFTANKRALLARLTGPQVPISKLQVGPQSVMKTQRSPISPITTPRIFVPSSTPYVSRTLAQQLLDSDHEEADQLLSMISNSAIISPTPTREKFALNIHAQVPIRHSFASFSPISSPEPSSPESSRPSSRSSTFSTFSVSDDESLSSATSSSSSIKSEFVPRAKAPSFRPAAARKTQEPCVYVDASKKNITKYLYQGGMSNTLTGGVMLGKPSASASAARPSPAKPAPTPAAVPKYRAPIGGRKNGGASAPTWRRNQTLRA</sequence>
<keyword evidence="3" id="KW-1185">Reference proteome</keyword>